<keyword evidence="9" id="KW-1185">Reference proteome</keyword>
<comment type="caution">
    <text evidence="8">The sequence shown here is derived from an EMBL/GenBank/DDBJ whole genome shotgun (WGS) entry which is preliminary data.</text>
</comment>
<keyword evidence="6" id="KW-0472">Membrane</keyword>
<keyword evidence="2" id="KW-0732">Signal</keyword>
<dbReference type="EMBL" id="JACDTQ010001574">
    <property type="protein sequence ID" value="KAF5921934.1"/>
    <property type="molecule type" value="Genomic_DNA"/>
</dbReference>
<evidence type="ECO:0000259" key="7">
    <source>
        <dbReference type="PROSITE" id="PS50835"/>
    </source>
</evidence>
<feature type="region of interest" description="Disordered" evidence="5">
    <location>
        <begin position="507"/>
        <end position="564"/>
    </location>
</feature>
<dbReference type="PANTHER" id="PTHR45842">
    <property type="entry name" value="SYNAPTIC ADHESION-LIKE MOLECULE SALM"/>
    <property type="match status" value="1"/>
</dbReference>
<keyword evidence="1" id="KW-0433">Leucine-rich repeat</keyword>
<dbReference type="Proteomes" id="UP000551758">
    <property type="component" value="Unassembled WGS sequence"/>
</dbReference>
<dbReference type="SMART" id="SM00082">
    <property type="entry name" value="LRRCT"/>
    <property type="match status" value="1"/>
</dbReference>
<evidence type="ECO:0000256" key="2">
    <source>
        <dbReference type="ARBA" id="ARBA00022729"/>
    </source>
</evidence>
<dbReference type="Gene3D" id="2.60.40.10">
    <property type="entry name" value="Immunoglobulins"/>
    <property type="match status" value="1"/>
</dbReference>
<sequence>MEFQYSSGSTASNGEADFAALQESVGVREQYGFSFSLFPSSSDLSGFTCSSAILSARINLPRRETLQCMSISLGEIPGKLPDEFKQVRIENSPLFELSRGSSINMSSLEYLWLNFNSVTVIHLGALEHLSELKELRLEGNKLCSVPWTAFHTTLPLSALDLKHNRIEVLPELALQSLINLTYLDLSSNRLTVPAYQKHQQPGCGAKILSSMGLALHNNPWLCDCRLRELVQFVKSVSLPVILVNPYLMCRGPLSKTGQLFHETELCDCMKPQISTPSANVTIWEGQNTYPLSTWREFYVLTSSTTEDAALSELVIPAAHLVDRGNYTCVASNSIGSSALDISLHILPAQALPAPHSPFSPLESNAYIDLQVVKQTVHGVLLEWFAVADTPVEKWFTLHIALEEVLRKEVVHTGPRINTYAMDDLLPGTKYEACLSLGGQPLRQSQCVVFVIGRDHDGLGKRERLLHVTVVLCAVLLALPVGTYVWAAQAPCSCREWGLCCCPHHKKAPRCPRAAPQRGDSSYRDHTAVCEDSVEHRDAEGDEEDERRDWLNNSGQGATQWASSP</sequence>
<evidence type="ECO:0000256" key="3">
    <source>
        <dbReference type="ARBA" id="ARBA00022737"/>
    </source>
</evidence>
<dbReference type="PROSITE" id="PS50835">
    <property type="entry name" value="IG_LIKE"/>
    <property type="match status" value="1"/>
</dbReference>
<reference evidence="8 9" key="1">
    <citation type="journal article" date="2020" name="Mol. Biol. Evol.">
        <title>Interspecific Gene Flow and the Evolution of Specialization in Black and White Rhinoceros.</title>
        <authorList>
            <person name="Moodley Y."/>
            <person name="Westbury M.V."/>
            <person name="Russo I.M."/>
            <person name="Gopalakrishnan S."/>
            <person name="Rakotoarivelo A."/>
            <person name="Olsen R.A."/>
            <person name="Prost S."/>
            <person name="Tunstall T."/>
            <person name="Ryder O.A."/>
            <person name="Dalen L."/>
            <person name="Bruford M.W."/>
        </authorList>
    </citation>
    <scope>NUCLEOTIDE SEQUENCE [LARGE SCALE GENOMIC DNA]</scope>
    <source>
        <strain evidence="8">SBR-YM</strain>
        <tissue evidence="8">Skin</tissue>
    </source>
</reference>
<proteinExistence type="predicted"/>
<dbReference type="InterPro" id="IPR013783">
    <property type="entry name" value="Ig-like_fold"/>
</dbReference>
<dbReference type="InterPro" id="IPR007110">
    <property type="entry name" value="Ig-like_dom"/>
</dbReference>
<evidence type="ECO:0000256" key="1">
    <source>
        <dbReference type="ARBA" id="ARBA00022614"/>
    </source>
</evidence>
<dbReference type="InterPro" id="IPR036179">
    <property type="entry name" value="Ig-like_dom_sf"/>
</dbReference>
<accession>A0A7J7F2C2</accession>
<feature type="compositionally biased region" description="Basic and acidic residues" evidence="5">
    <location>
        <begin position="520"/>
        <end position="538"/>
    </location>
</feature>
<dbReference type="InterPro" id="IPR001611">
    <property type="entry name" value="Leu-rich_rpt"/>
</dbReference>
<feature type="compositionally biased region" description="Polar residues" evidence="5">
    <location>
        <begin position="550"/>
        <end position="564"/>
    </location>
</feature>
<keyword evidence="6" id="KW-0812">Transmembrane</keyword>
<dbReference type="SUPFAM" id="SSF48726">
    <property type="entry name" value="Immunoglobulin"/>
    <property type="match status" value="1"/>
</dbReference>
<feature type="transmembrane region" description="Helical" evidence="6">
    <location>
        <begin position="464"/>
        <end position="486"/>
    </location>
</feature>
<dbReference type="InterPro" id="IPR032675">
    <property type="entry name" value="LRR_dom_sf"/>
</dbReference>
<feature type="domain" description="Ig-like" evidence="7">
    <location>
        <begin position="239"/>
        <end position="342"/>
    </location>
</feature>
<name>A0A7J7F2C2_DICBM</name>
<evidence type="ECO:0000256" key="6">
    <source>
        <dbReference type="SAM" id="Phobius"/>
    </source>
</evidence>
<evidence type="ECO:0000313" key="9">
    <source>
        <dbReference type="Proteomes" id="UP000551758"/>
    </source>
</evidence>
<dbReference type="Pfam" id="PF13855">
    <property type="entry name" value="LRR_8"/>
    <property type="match status" value="1"/>
</dbReference>
<keyword evidence="3" id="KW-0677">Repeat</keyword>
<keyword evidence="6" id="KW-1133">Transmembrane helix</keyword>
<dbReference type="InterPro" id="IPR000483">
    <property type="entry name" value="Cys-rich_flank_reg_C"/>
</dbReference>
<keyword evidence="4" id="KW-1015">Disulfide bond</keyword>
<protein>
    <recommendedName>
        <fullName evidence="7">Ig-like domain-containing protein</fullName>
    </recommendedName>
</protein>
<evidence type="ECO:0000256" key="4">
    <source>
        <dbReference type="ARBA" id="ARBA00023157"/>
    </source>
</evidence>
<gene>
    <name evidence="8" type="ORF">HPG69_015384</name>
</gene>
<dbReference type="SUPFAM" id="SSF52058">
    <property type="entry name" value="L domain-like"/>
    <property type="match status" value="1"/>
</dbReference>
<evidence type="ECO:0000256" key="5">
    <source>
        <dbReference type="SAM" id="MobiDB-lite"/>
    </source>
</evidence>
<dbReference type="SMART" id="SM00369">
    <property type="entry name" value="LRR_TYP"/>
    <property type="match status" value="4"/>
</dbReference>
<dbReference type="Gene3D" id="3.80.10.10">
    <property type="entry name" value="Ribonuclease Inhibitor"/>
    <property type="match status" value="1"/>
</dbReference>
<dbReference type="CDD" id="cd00096">
    <property type="entry name" value="Ig"/>
    <property type="match status" value="1"/>
</dbReference>
<dbReference type="AlphaFoldDB" id="A0A7J7F2C2"/>
<dbReference type="PROSITE" id="PS51450">
    <property type="entry name" value="LRR"/>
    <property type="match status" value="1"/>
</dbReference>
<organism evidence="8 9">
    <name type="scientific">Diceros bicornis minor</name>
    <name type="common">South-central black rhinoceros</name>
    <dbReference type="NCBI Taxonomy" id="77932"/>
    <lineage>
        <taxon>Eukaryota</taxon>
        <taxon>Metazoa</taxon>
        <taxon>Chordata</taxon>
        <taxon>Craniata</taxon>
        <taxon>Vertebrata</taxon>
        <taxon>Euteleostomi</taxon>
        <taxon>Mammalia</taxon>
        <taxon>Eutheria</taxon>
        <taxon>Laurasiatheria</taxon>
        <taxon>Perissodactyla</taxon>
        <taxon>Rhinocerotidae</taxon>
        <taxon>Diceros</taxon>
    </lineage>
</organism>
<dbReference type="InterPro" id="IPR050467">
    <property type="entry name" value="LRFN"/>
</dbReference>
<dbReference type="PANTHER" id="PTHR45842:SF14">
    <property type="entry name" value="LEUCINE-RICH REPEAT, IMMUNOGLOBULIN-LIKE DOMAIN AND TRANSMEMBRANE DOMAIN-CONTAINING PROTEIN 2"/>
    <property type="match status" value="1"/>
</dbReference>
<dbReference type="InterPro" id="IPR003591">
    <property type="entry name" value="Leu-rich_rpt_typical-subtyp"/>
</dbReference>
<evidence type="ECO:0000313" key="8">
    <source>
        <dbReference type="EMBL" id="KAF5921934.1"/>
    </source>
</evidence>